<feature type="transmembrane region" description="Helical" evidence="1">
    <location>
        <begin position="10"/>
        <end position="27"/>
    </location>
</feature>
<dbReference type="Pfam" id="PF07949">
    <property type="entry name" value="YbbR"/>
    <property type="match status" value="3"/>
</dbReference>
<dbReference type="OrthoDB" id="2111604at2"/>
<keyword evidence="1" id="KW-0472">Membrane</keyword>
<keyword evidence="1" id="KW-0812">Transmembrane</keyword>
<name>A0A1E8F0L5_9CLOT</name>
<comment type="caution">
    <text evidence="2">The sequence shown here is derived from an EMBL/GenBank/DDBJ whole genome shotgun (WGS) entry which is preliminary data.</text>
</comment>
<dbReference type="STRING" id="1121290.CLAOCE_06380"/>
<dbReference type="PATRIC" id="fig|1121290.3.peg.650"/>
<dbReference type="PANTHER" id="PTHR37804:SF1">
    <property type="entry name" value="CDAA REGULATORY PROTEIN CDAR"/>
    <property type="match status" value="1"/>
</dbReference>
<organism evidence="2 3">
    <name type="scientific">Clostridium acetireducens DSM 10703</name>
    <dbReference type="NCBI Taxonomy" id="1121290"/>
    <lineage>
        <taxon>Bacteria</taxon>
        <taxon>Bacillati</taxon>
        <taxon>Bacillota</taxon>
        <taxon>Clostridia</taxon>
        <taxon>Eubacteriales</taxon>
        <taxon>Clostridiaceae</taxon>
        <taxon>Clostridium</taxon>
    </lineage>
</organism>
<accession>A0A1E8F0L5</accession>
<dbReference type="AlphaFoldDB" id="A0A1E8F0L5"/>
<dbReference type="CDD" id="cd20206">
    <property type="entry name" value="YbbR"/>
    <property type="match status" value="1"/>
</dbReference>
<gene>
    <name evidence="2" type="ORF">CLOACE_06380</name>
</gene>
<dbReference type="InterPro" id="IPR053154">
    <property type="entry name" value="c-di-AMP_regulator"/>
</dbReference>
<dbReference type="Gene3D" id="2.170.120.40">
    <property type="entry name" value="YbbR-like domain"/>
    <property type="match status" value="2"/>
</dbReference>
<reference evidence="2 3" key="1">
    <citation type="submission" date="2016-06" db="EMBL/GenBank/DDBJ databases">
        <title>Genome sequence of Clostridium acetireducens DSM 10703.</title>
        <authorList>
            <person name="Poehlein A."/>
            <person name="Fluechter S."/>
            <person name="Duerre P."/>
            <person name="Daniel R."/>
        </authorList>
    </citation>
    <scope>NUCLEOTIDE SEQUENCE [LARGE SCALE GENOMIC DNA]</scope>
    <source>
        <strain evidence="2 3">DSM 10703</strain>
    </source>
</reference>
<dbReference type="EMBL" id="LZFO01000007">
    <property type="protein sequence ID" value="OFI06845.1"/>
    <property type="molecule type" value="Genomic_DNA"/>
</dbReference>
<evidence type="ECO:0000313" key="3">
    <source>
        <dbReference type="Proteomes" id="UP000175744"/>
    </source>
</evidence>
<dbReference type="RefSeq" id="WP_070109602.1">
    <property type="nucleotide sequence ID" value="NZ_LZFO01000007.1"/>
</dbReference>
<dbReference type="InterPro" id="IPR012505">
    <property type="entry name" value="YbbR"/>
</dbReference>
<proteinExistence type="predicted"/>
<sequence>MEEKDKKQQIIIKICCFIASFVLWLYISNVENPIRTYKLGRVPVQFINKDALENSKLTLIPGEKYYVDLNLKGPVSKVYSVKLKQFKLVVDLEKYALKQGENKVPVEIREMPEGISIVNDNNLWVKIKVDSLEEKSVPIKISLYGKVKEGFHALKPISKQKFAKVIGPSTYVNKVNQVIGKCNVKNSDLDFEMQVPLKAVDSMGNIVENVNISPDFVKTKIDIKKKKLVKININTIGDANNLNIKSIVAVPDSVEIAGDNNIINNINSIDTETINLNDIKNNEINVKLILPKGVFVTNNISTIKINLQFNESIITKDINNIDISLKNESNDYIAKLEQNTVFIRVSGKESTINNLTSEDIDCYIDLKSLQEGEYNVPINVKLPNGVSNIVIKPEQVKVIIKKKVLEDNNGD</sequence>
<dbReference type="Gene3D" id="2.170.120.30">
    <property type="match status" value="2"/>
</dbReference>
<keyword evidence="1" id="KW-1133">Transmembrane helix</keyword>
<dbReference type="PANTHER" id="PTHR37804">
    <property type="entry name" value="CDAA REGULATORY PROTEIN CDAR"/>
    <property type="match status" value="1"/>
</dbReference>
<evidence type="ECO:0000313" key="2">
    <source>
        <dbReference type="EMBL" id="OFI06845.1"/>
    </source>
</evidence>
<protein>
    <submittedName>
        <fullName evidence="2">YbbR-like protein</fullName>
    </submittedName>
</protein>
<dbReference type="Proteomes" id="UP000175744">
    <property type="component" value="Unassembled WGS sequence"/>
</dbReference>
<keyword evidence="3" id="KW-1185">Reference proteome</keyword>
<evidence type="ECO:0000256" key="1">
    <source>
        <dbReference type="SAM" id="Phobius"/>
    </source>
</evidence>